<evidence type="ECO:0000256" key="1">
    <source>
        <dbReference type="SAM" id="Phobius"/>
    </source>
</evidence>
<accession>A0A5B6TF10</accession>
<sequence>MEPPVEEPTKPVLTPLEEVPAEEVPTEELLPVLVVDLHAFYAAVVPFWAMCAYKRLFFIHGIDVTQAGITSPRGQDYEQISDKRRGEILGQIRSKVHFYQSELGTYMRANNFLPKVDACHEAPRKLNIGVFIAKRRR</sequence>
<proteinExistence type="predicted"/>
<name>A0A5B6TF10_9BACT</name>
<protein>
    <submittedName>
        <fullName evidence="2">Uncharacterized protein</fullName>
    </submittedName>
</protein>
<keyword evidence="1" id="KW-0472">Membrane</keyword>
<dbReference type="Proteomes" id="UP000324133">
    <property type="component" value="Unassembled WGS sequence"/>
</dbReference>
<evidence type="ECO:0000313" key="2">
    <source>
        <dbReference type="EMBL" id="KAA3438461.1"/>
    </source>
</evidence>
<dbReference type="RefSeq" id="WP_149091519.1">
    <property type="nucleotide sequence ID" value="NZ_VKKY01000002.1"/>
</dbReference>
<keyword evidence="1" id="KW-1133">Transmembrane helix</keyword>
<dbReference type="OrthoDB" id="9874737at2"/>
<keyword evidence="3" id="KW-1185">Reference proteome</keyword>
<gene>
    <name evidence="2" type="ORF">FOA19_14595</name>
</gene>
<evidence type="ECO:0000313" key="3">
    <source>
        <dbReference type="Proteomes" id="UP000324133"/>
    </source>
</evidence>
<organism evidence="2 3">
    <name type="scientific">Rufibacter hautae</name>
    <dbReference type="NCBI Taxonomy" id="2595005"/>
    <lineage>
        <taxon>Bacteria</taxon>
        <taxon>Pseudomonadati</taxon>
        <taxon>Bacteroidota</taxon>
        <taxon>Cytophagia</taxon>
        <taxon>Cytophagales</taxon>
        <taxon>Hymenobacteraceae</taxon>
        <taxon>Rufibacter</taxon>
    </lineage>
</organism>
<comment type="caution">
    <text evidence="2">The sequence shown here is derived from an EMBL/GenBank/DDBJ whole genome shotgun (WGS) entry which is preliminary data.</text>
</comment>
<dbReference type="InterPro" id="IPR046558">
    <property type="entry name" value="DUF6712"/>
</dbReference>
<keyword evidence="1" id="KW-0812">Transmembrane</keyword>
<dbReference type="Pfam" id="PF20459">
    <property type="entry name" value="DUF6712"/>
    <property type="match status" value="1"/>
</dbReference>
<dbReference type="AlphaFoldDB" id="A0A5B6TF10"/>
<dbReference type="EMBL" id="VKKY01000002">
    <property type="protein sequence ID" value="KAA3438461.1"/>
    <property type="molecule type" value="Genomic_DNA"/>
</dbReference>
<feature type="transmembrane region" description="Helical" evidence="1">
    <location>
        <begin position="29"/>
        <end position="49"/>
    </location>
</feature>
<reference evidence="2 3" key="1">
    <citation type="submission" date="2019-07" db="EMBL/GenBank/DDBJ databases">
        <title>Rufibacter sp. nov., isolated from lake sediment.</title>
        <authorList>
            <person name="Qu J.-H."/>
        </authorList>
    </citation>
    <scope>NUCLEOTIDE SEQUENCE [LARGE SCALE GENOMIC DNA]</scope>
    <source>
        <strain evidence="2 3">NBS58-1</strain>
    </source>
</reference>